<dbReference type="EMBL" id="MFGW01000070">
    <property type="protein sequence ID" value="OGF67085.1"/>
    <property type="molecule type" value="Genomic_DNA"/>
</dbReference>
<evidence type="ECO:0008006" key="3">
    <source>
        <dbReference type="Google" id="ProtNLM"/>
    </source>
</evidence>
<reference evidence="1 2" key="1">
    <citation type="journal article" date="2016" name="Nat. Commun.">
        <title>Thousands of microbial genomes shed light on interconnected biogeochemical processes in an aquifer system.</title>
        <authorList>
            <person name="Anantharaman K."/>
            <person name="Brown C.T."/>
            <person name="Hug L.A."/>
            <person name="Sharon I."/>
            <person name="Castelle C.J."/>
            <person name="Probst A.J."/>
            <person name="Thomas B.C."/>
            <person name="Singh A."/>
            <person name="Wilkins M.J."/>
            <person name="Karaoz U."/>
            <person name="Brodie E.L."/>
            <person name="Williams K.H."/>
            <person name="Hubbard S.S."/>
            <person name="Banfield J.F."/>
        </authorList>
    </citation>
    <scope>NUCLEOTIDE SEQUENCE [LARGE SCALE GENOMIC DNA]</scope>
</reference>
<protein>
    <recommendedName>
        <fullName evidence="3">Aspartate kinase</fullName>
    </recommendedName>
</protein>
<organism evidence="1 2">
    <name type="scientific">Candidatus Fischerbacteria bacterium RBG_13_37_8</name>
    <dbReference type="NCBI Taxonomy" id="1817863"/>
    <lineage>
        <taxon>Bacteria</taxon>
        <taxon>Candidatus Fischeribacteriota</taxon>
    </lineage>
</organism>
<name>A0A1F5VUM7_9BACT</name>
<dbReference type="AlphaFoldDB" id="A0A1F5VUM7"/>
<gene>
    <name evidence="1" type="ORF">A2Y62_09065</name>
</gene>
<dbReference type="STRING" id="1817863.A2Y62_09065"/>
<evidence type="ECO:0000313" key="2">
    <source>
        <dbReference type="Proteomes" id="UP000178943"/>
    </source>
</evidence>
<accession>A0A1F5VUM7</accession>
<sequence length="219" mass="25257">MITVSEMIQKIVLNTPFLEEGLACGIINLSALARQIQPQMEKELIKPVSTNAIIMDLKRFSLKIPKTSPQQFQILKKINDISIRSNLTEYTFLHSGTILEKQKLLLHEIVEQRDKFITFTHGLYEVTIIVNSCLEKIVDKVFRKEKLIAKLSDLSALIIHLPDETVHTPGIFYLLMKQLAWENINVIEEVSTYTEFTIILDKANIDRAFTVLKNFLWKT</sequence>
<dbReference type="Proteomes" id="UP000178943">
    <property type="component" value="Unassembled WGS sequence"/>
</dbReference>
<proteinExistence type="predicted"/>
<comment type="caution">
    <text evidence="1">The sequence shown here is derived from an EMBL/GenBank/DDBJ whole genome shotgun (WGS) entry which is preliminary data.</text>
</comment>
<evidence type="ECO:0000313" key="1">
    <source>
        <dbReference type="EMBL" id="OGF67085.1"/>
    </source>
</evidence>